<comment type="caution">
    <text evidence="11">The sequence shown here is derived from an EMBL/GenBank/DDBJ whole genome shotgun (WGS) entry which is preliminary data.</text>
</comment>
<sequence length="419" mass="44914">MGATPSQPAVGLEVLGDNEQRTLLRNFQMMASHDSSSSSTFSLQDFTTIHASMTPALASALFRAVDPLQTGAGIDCDSVIGAVAAARAHGPSSSYARSMVYAAVAPCTDPVQFVDNLRDVLTSASRWLASVGSSSPPELEGELIPPPPHALSSHDDFSQWATGHAAYESAAAVLVQTLQMAWLTDLRELKPLPVLTEGSSTLLGTPELRVLARALPAEHRLRWRLLFSGSRDGMSFSRLVSCVNGRPPCVLVIRDSKGATFGGFWAAPLRISPKFQGGFGCFLFRLSPEPQVFPASGDNGNYVYFNYGMEQLPNGIAFGGQIDAQYFGLWLKDDLETGRSCAPCSTYGSDCLASDSEFTVHEVEIWAVEDDPPVDEESKRENPLVASGVLAPQHAETRAFLSMAGKELPSAQARGGNRD</sequence>
<organism evidence="11 12">
    <name type="scientific">Prymnesium parvum</name>
    <name type="common">Toxic golden alga</name>
    <dbReference type="NCBI Taxonomy" id="97485"/>
    <lineage>
        <taxon>Eukaryota</taxon>
        <taxon>Haptista</taxon>
        <taxon>Haptophyta</taxon>
        <taxon>Prymnesiophyceae</taxon>
        <taxon>Prymnesiales</taxon>
        <taxon>Prymnesiaceae</taxon>
        <taxon>Prymnesium</taxon>
    </lineage>
</organism>
<dbReference type="SMART" id="SM00584">
    <property type="entry name" value="TLDc"/>
    <property type="match status" value="1"/>
</dbReference>
<dbReference type="GO" id="GO:0005764">
    <property type="term" value="C:lysosome"/>
    <property type="evidence" value="ECO:0007669"/>
    <property type="project" value="UniProtKB-SubCell"/>
</dbReference>
<dbReference type="GO" id="GO:0006979">
    <property type="term" value="P:response to oxidative stress"/>
    <property type="evidence" value="ECO:0007669"/>
    <property type="project" value="TreeGrafter"/>
</dbReference>
<evidence type="ECO:0000256" key="9">
    <source>
        <dbReference type="ARBA" id="ARBA00042134"/>
    </source>
</evidence>
<keyword evidence="4" id="KW-0963">Cytoplasm</keyword>
<dbReference type="GO" id="GO:0016020">
    <property type="term" value="C:membrane"/>
    <property type="evidence" value="ECO:0007669"/>
    <property type="project" value="UniProtKB-SubCell"/>
</dbReference>
<evidence type="ECO:0000256" key="3">
    <source>
        <dbReference type="ARBA" id="ARBA00004496"/>
    </source>
</evidence>
<feature type="domain" description="TLDc" evidence="10">
    <location>
        <begin position="201"/>
        <end position="369"/>
    </location>
</feature>
<evidence type="ECO:0000256" key="5">
    <source>
        <dbReference type="ARBA" id="ARBA00023136"/>
    </source>
</evidence>
<keyword evidence="5" id="KW-0472">Membrane</keyword>
<evidence type="ECO:0000256" key="7">
    <source>
        <dbReference type="ARBA" id="ARBA00039594"/>
    </source>
</evidence>
<evidence type="ECO:0000256" key="6">
    <source>
        <dbReference type="ARBA" id="ARBA00023228"/>
    </source>
</evidence>
<dbReference type="AlphaFoldDB" id="A0AB34JLI0"/>
<comment type="subcellular location">
    <subcellularLocation>
        <location evidence="3">Cytoplasm</location>
    </subcellularLocation>
    <subcellularLocation>
        <location evidence="2">Lysosome</location>
    </subcellularLocation>
    <subcellularLocation>
        <location evidence="1">Membrane</location>
    </subcellularLocation>
</comment>
<dbReference type="PROSITE" id="PS51886">
    <property type="entry name" value="TLDC"/>
    <property type="match status" value="1"/>
</dbReference>
<evidence type="ECO:0000256" key="8">
    <source>
        <dbReference type="ARBA" id="ARBA00041780"/>
    </source>
</evidence>
<dbReference type="InterPro" id="IPR006571">
    <property type="entry name" value="TLDc_dom"/>
</dbReference>
<proteinExistence type="predicted"/>
<dbReference type="Pfam" id="PF07534">
    <property type="entry name" value="TLD"/>
    <property type="match status" value="1"/>
</dbReference>
<accession>A0AB34JLI0</accession>
<evidence type="ECO:0000313" key="12">
    <source>
        <dbReference type="Proteomes" id="UP001515480"/>
    </source>
</evidence>
<evidence type="ECO:0000256" key="4">
    <source>
        <dbReference type="ARBA" id="ARBA00022490"/>
    </source>
</evidence>
<dbReference type="PANTHER" id="PTHR23354">
    <property type="entry name" value="NUCLEOLAR PROTEIN 7/ESTROGEN RECEPTOR COACTIVATOR-RELATED"/>
    <property type="match status" value="1"/>
</dbReference>
<evidence type="ECO:0000313" key="11">
    <source>
        <dbReference type="EMBL" id="KAL1522380.1"/>
    </source>
</evidence>
<dbReference type="EMBL" id="JBGBPQ010000006">
    <property type="protein sequence ID" value="KAL1522380.1"/>
    <property type="molecule type" value="Genomic_DNA"/>
</dbReference>
<evidence type="ECO:0000259" key="10">
    <source>
        <dbReference type="PROSITE" id="PS51886"/>
    </source>
</evidence>
<reference evidence="11 12" key="1">
    <citation type="journal article" date="2024" name="Science">
        <title>Giant polyketide synthase enzymes in the biosynthesis of giant marine polyether toxins.</title>
        <authorList>
            <person name="Fallon T.R."/>
            <person name="Shende V.V."/>
            <person name="Wierzbicki I.H."/>
            <person name="Pendleton A.L."/>
            <person name="Watervoot N.F."/>
            <person name="Auber R.P."/>
            <person name="Gonzalez D.J."/>
            <person name="Wisecaver J.H."/>
            <person name="Moore B.S."/>
        </authorList>
    </citation>
    <scope>NUCLEOTIDE SEQUENCE [LARGE SCALE GENOMIC DNA]</scope>
    <source>
        <strain evidence="11 12">12B1</strain>
    </source>
</reference>
<evidence type="ECO:0000256" key="2">
    <source>
        <dbReference type="ARBA" id="ARBA00004371"/>
    </source>
</evidence>
<dbReference type="GO" id="GO:0005634">
    <property type="term" value="C:nucleus"/>
    <property type="evidence" value="ECO:0007669"/>
    <property type="project" value="TreeGrafter"/>
</dbReference>
<keyword evidence="6" id="KW-0458">Lysosome</keyword>
<dbReference type="Proteomes" id="UP001515480">
    <property type="component" value="Unassembled WGS sequence"/>
</dbReference>
<dbReference type="PANTHER" id="PTHR23354:SF131">
    <property type="entry name" value="MTOR-ASSOCIATED PROTEIN MEAK7"/>
    <property type="match status" value="1"/>
</dbReference>
<evidence type="ECO:0000256" key="1">
    <source>
        <dbReference type="ARBA" id="ARBA00004370"/>
    </source>
</evidence>
<gene>
    <name evidence="11" type="ORF">AB1Y20_017371</name>
</gene>
<keyword evidence="12" id="KW-1185">Reference proteome</keyword>
<protein>
    <recommendedName>
        <fullName evidence="7">MTOR-associated protein MEAK7</fullName>
    </recommendedName>
    <alternativeName>
        <fullName evidence="9">TBC/LysM-associated domain-containing protein 1</fullName>
    </alternativeName>
    <alternativeName>
        <fullName evidence="8">TLD domain-containing protein 1</fullName>
    </alternativeName>
</protein>
<name>A0AB34JLI0_PRYPA</name>